<protein>
    <recommendedName>
        <fullName evidence="3">DUF3566 domain-containing protein</fullName>
    </recommendedName>
</protein>
<evidence type="ECO:0000256" key="1">
    <source>
        <dbReference type="SAM" id="MobiDB-lite"/>
    </source>
</evidence>
<reference evidence="4 5" key="1">
    <citation type="submission" date="2017-09" db="EMBL/GenBank/DDBJ databases">
        <authorList>
            <person name="Bumgarner R.E."/>
        </authorList>
    </citation>
    <scope>NUCLEOTIDE SEQUENCE [LARGE SCALE GENOMIC DNA]</scope>
    <source>
        <strain evidence="4 5">T34998</strain>
    </source>
</reference>
<dbReference type="InterPro" id="IPR021949">
    <property type="entry name" value="DUF3566_TM"/>
</dbReference>
<gene>
    <name evidence="4" type="ORF">CP880_08580</name>
</gene>
<evidence type="ECO:0000313" key="4">
    <source>
        <dbReference type="EMBL" id="REB69453.1"/>
    </source>
</evidence>
<feature type="compositionally biased region" description="Basic and acidic residues" evidence="1">
    <location>
        <begin position="62"/>
        <end position="75"/>
    </location>
</feature>
<keyword evidence="2" id="KW-0812">Transmembrane</keyword>
<keyword evidence="2" id="KW-0472">Membrane</keyword>
<evidence type="ECO:0000313" key="5">
    <source>
        <dbReference type="Proteomes" id="UP000256324"/>
    </source>
</evidence>
<evidence type="ECO:0000259" key="3">
    <source>
        <dbReference type="Pfam" id="PF12089"/>
    </source>
</evidence>
<keyword evidence="5" id="KW-1185">Reference proteome</keyword>
<evidence type="ECO:0000256" key="2">
    <source>
        <dbReference type="SAM" id="Phobius"/>
    </source>
</evidence>
<sequence length="210" mass="22947">MSDNKKVTHPGPDDLEATHWTTGDARRIFHGEGNERSDPLRESDRKRTTASTPVRRAGSRAAQREKAPNQQESRRSPQGHQPTRAARRTRKARLRLTRVDPWSVMKTSLLFGVAGAVILFIATWIIWGIIGASGAFDSLNKVANDLISSPSSTSKFQLSDYVNTGRVLGLTALIGAINAVLFTAISTLFSFLYNLAAQVMGGLEVTLAED</sequence>
<keyword evidence="2" id="KW-1133">Transmembrane helix</keyword>
<feature type="compositionally biased region" description="Basic and acidic residues" evidence="1">
    <location>
        <begin position="24"/>
        <end position="47"/>
    </location>
</feature>
<dbReference type="Pfam" id="PF12089">
    <property type="entry name" value="DUF3566"/>
    <property type="match status" value="1"/>
</dbReference>
<proteinExistence type="predicted"/>
<dbReference type="RefSeq" id="WP_063810655.1">
    <property type="nucleotide sequence ID" value="NZ_JARJOC010000002.1"/>
</dbReference>
<comment type="caution">
    <text evidence="4">The sequence shown here is derived from an EMBL/GenBank/DDBJ whole genome shotgun (WGS) entry which is preliminary data.</text>
</comment>
<feature type="domain" description="DUF3566" evidence="3">
    <location>
        <begin position="90"/>
        <end position="209"/>
    </location>
</feature>
<feature type="transmembrane region" description="Helical" evidence="2">
    <location>
        <begin position="167"/>
        <end position="193"/>
    </location>
</feature>
<accession>A0ABX9IB23</accession>
<feature type="transmembrane region" description="Helical" evidence="2">
    <location>
        <begin position="108"/>
        <end position="130"/>
    </location>
</feature>
<dbReference type="EMBL" id="PCZS01000002">
    <property type="protein sequence ID" value="REB69453.1"/>
    <property type="molecule type" value="Genomic_DNA"/>
</dbReference>
<name>A0ABX9IB23_9ACTN</name>
<dbReference type="Proteomes" id="UP000256324">
    <property type="component" value="Unassembled WGS sequence"/>
</dbReference>
<organism evidence="4 5">
    <name type="scientific">Cutibacterium namnetense</name>
    <dbReference type="NCBI Taxonomy" id="1574624"/>
    <lineage>
        <taxon>Bacteria</taxon>
        <taxon>Bacillati</taxon>
        <taxon>Actinomycetota</taxon>
        <taxon>Actinomycetes</taxon>
        <taxon>Propionibacteriales</taxon>
        <taxon>Propionibacteriaceae</taxon>
        <taxon>Cutibacterium</taxon>
    </lineage>
</organism>
<feature type="region of interest" description="Disordered" evidence="1">
    <location>
        <begin position="1"/>
        <end position="92"/>
    </location>
</feature>